<evidence type="ECO:0000313" key="2">
    <source>
        <dbReference type="Proteomes" id="UP000664779"/>
    </source>
</evidence>
<dbReference type="EMBL" id="JAFLNF010000002">
    <property type="protein sequence ID" value="MBO0344901.1"/>
    <property type="molecule type" value="Genomic_DNA"/>
</dbReference>
<gene>
    <name evidence="1" type="ORF">J0X15_06715</name>
</gene>
<dbReference type="AlphaFoldDB" id="A0A939J836"/>
<sequence>MRVSPDFLKRLEGFGLLTAEILYRMPDHPAFLQSFLWQTEDKAPDFPELSRFLHFWDKQIEGPIHSVRVAHERLLKPCDFRYLQGELLLN</sequence>
<dbReference type="RefSeq" id="WP_206939094.1">
    <property type="nucleotide sequence ID" value="NZ_JAFLNF010000002.1"/>
</dbReference>
<protein>
    <submittedName>
        <fullName evidence="1">Usg family protein</fullName>
    </submittedName>
</protein>
<organism evidence="1 2">
    <name type="scientific">Roseibium limicola</name>
    <dbReference type="NCBI Taxonomy" id="2816037"/>
    <lineage>
        <taxon>Bacteria</taxon>
        <taxon>Pseudomonadati</taxon>
        <taxon>Pseudomonadota</taxon>
        <taxon>Alphaproteobacteria</taxon>
        <taxon>Hyphomicrobiales</taxon>
        <taxon>Stappiaceae</taxon>
        <taxon>Roseibium</taxon>
    </lineage>
</organism>
<proteinExistence type="predicted"/>
<dbReference type="InterPro" id="IPR009354">
    <property type="entry name" value="Usg"/>
</dbReference>
<dbReference type="Pfam" id="PF06233">
    <property type="entry name" value="Usg"/>
    <property type="match status" value="1"/>
</dbReference>
<name>A0A939J836_9HYPH</name>
<accession>A0A939J836</accession>
<comment type="caution">
    <text evidence="1">The sequence shown here is derived from an EMBL/GenBank/DDBJ whole genome shotgun (WGS) entry which is preliminary data.</text>
</comment>
<keyword evidence="2" id="KW-1185">Reference proteome</keyword>
<reference evidence="1" key="1">
    <citation type="submission" date="2021-03" db="EMBL/GenBank/DDBJ databases">
        <title>Roseibium sp. CAU 1637 isolated from Incheon.</title>
        <authorList>
            <person name="Kim W."/>
        </authorList>
    </citation>
    <scope>NUCLEOTIDE SEQUENCE</scope>
    <source>
        <strain evidence="1">CAU 1637</strain>
    </source>
</reference>
<evidence type="ECO:0000313" key="1">
    <source>
        <dbReference type="EMBL" id="MBO0344901.1"/>
    </source>
</evidence>
<dbReference type="Proteomes" id="UP000664779">
    <property type="component" value="Unassembled WGS sequence"/>
</dbReference>